<protein>
    <recommendedName>
        <fullName evidence="3">VOC domain-containing protein</fullName>
    </recommendedName>
</protein>
<dbReference type="Gene3D" id="3.10.180.10">
    <property type="entry name" value="2,3-Dihydroxybiphenyl 1,2-Dioxygenase, domain 1"/>
    <property type="match status" value="1"/>
</dbReference>
<dbReference type="AlphaFoldDB" id="A0A2Z4LMP3"/>
<sequence>MMGWFPWADGKTGANGSLILQPNWYRPSKMDGVLLYFASSDVQNELDGIEQAGGKILKPKTQISPDISFMGLFLDSEGNRIGLHSRV</sequence>
<accession>A0A2Z4LMP3</accession>
<dbReference type="InterPro" id="IPR029068">
    <property type="entry name" value="Glyas_Bleomycin-R_OHBP_Dase"/>
</dbReference>
<dbReference type="KEGG" id="spon:HME9304_00050"/>
<name>A0A2Z4LMP3_9FLAO</name>
<dbReference type="Proteomes" id="UP000248536">
    <property type="component" value="Chromosome"/>
</dbReference>
<proteinExistence type="predicted"/>
<evidence type="ECO:0008006" key="3">
    <source>
        <dbReference type="Google" id="ProtNLM"/>
    </source>
</evidence>
<evidence type="ECO:0000313" key="2">
    <source>
        <dbReference type="Proteomes" id="UP000248536"/>
    </source>
</evidence>
<reference evidence="1 2" key="1">
    <citation type="submission" date="2018-06" db="EMBL/GenBank/DDBJ databases">
        <title>Spongiibacterium sp. HME9304 Genome sequencing and assembly.</title>
        <authorList>
            <person name="Kang H."/>
            <person name="Kim H."/>
            <person name="Joh K."/>
        </authorList>
    </citation>
    <scope>NUCLEOTIDE SEQUENCE [LARGE SCALE GENOMIC DNA]</scope>
    <source>
        <strain evidence="1 2">HME9304</strain>
    </source>
</reference>
<organism evidence="1 2">
    <name type="scientific">Flagellimonas maritima</name>
    <dbReference type="NCBI Taxonomy" id="1383885"/>
    <lineage>
        <taxon>Bacteria</taxon>
        <taxon>Pseudomonadati</taxon>
        <taxon>Bacteroidota</taxon>
        <taxon>Flavobacteriia</taxon>
        <taxon>Flavobacteriales</taxon>
        <taxon>Flavobacteriaceae</taxon>
        <taxon>Flagellimonas</taxon>
    </lineage>
</organism>
<dbReference type="EMBL" id="CP030104">
    <property type="protein sequence ID" value="AWX43063.1"/>
    <property type="molecule type" value="Genomic_DNA"/>
</dbReference>
<dbReference type="SUPFAM" id="SSF54593">
    <property type="entry name" value="Glyoxalase/Bleomycin resistance protein/Dihydroxybiphenyl dioxygenase"/>
    <property type="match status" value="1"/>
</dbReference>
<gene>
    <name evidence="1" type="ORF">HME9304_00050</name>
</gene>
<keyword evidence="2" id="KW-1185">Reference proteome</keyword>
<dbReference type="RefSeq" id="WP_239023344.1">
    <property type="nucleotide sequence ID" value="NZ_CP030104.1"/>
</dbReference>
<evidence type="ECO:0000313" key="1">
    <source>
        <dbReference type="EMBL" id="AWX43063.1"/>
    </source>
</evidence>